<evidence type="ECO:0000256" key="2">
    <source>
        <dbReference type="ARBA" id="ARBA00022801"/>
    </source>
</evidence>
<evidence type="ECO:0000256" key="6">
    <source>
        <dbReference type="RuleBase" id="RU365068"/>
    </source>
</evidence>
<protein>
    <recommendedName>
        <fullName evidence="6">ATP-dependent RNA helicase</fullName>
        <ecNumber evidence="6">3.6.4.13</ecNumber>
    </recommendedName>
</protein>
<keyword evidence="4 6" id="KW-0067">ATP-binding</keyword>
<comment type="function">
    <text evidence="6">RNA helicase.</text>
</comment>
<comment type="domain">
    <text evidence="6">The Q motif is unique to and characteristic of the DEAD box family of RNA helicases and controls ATP binding and hydrolysis.</text>
</comment>
<dbReference type="AlphaFoldDB" id="A0A0C9R363"/>
<proteinExistence type="evidence at transcript level"/>
<keyword evidence="5 6" id="KW-0694">RNA-binding</keyword>
<dbReference type="SUPFAM" id="SSF52540">
    <property type="entry name" value="P-loop containing nucleoside triphosphate hydrolases"/>
    <property type="match status" value="1"/>
</dbReference>
<feature type="compositionally biased region" description="Basic and acidic residues" evidence="7">
    <location>
        <begin position="341"/>
        <end position="351"/>
    </location>
</feature>
<dbReference type="CDD" id="cd18787">
    <property type="entry name" value="SF2_C_DEAD"/>
    <property type="match status" value="1"/>
</dbReference>
<dbReference type="Pfam" id="PF00271">
    <property type="entry name" value="Helicase_C"/>
    <property type="match status" value="1"/>
</dbReference>
<dbReference type="EMBL" id="GBZX01001295">
    <property type="protein sequence ID" value="JAG91445.1"/>
    <property type="molecule type" value="mRNA"/>
</dbReference>
<name>A0A0C9R363_AMBAM</name>
<comment type="similarity">
    <text evidence="6">Belongs to the DEAD box helicase family.</text>
</comment>
<evidence type="ECO:0000256" key="1">
    <source>
        <dbReference type="ARBA" id="ARBA00022741"/>
    </source>
</evidence>
<dbReference type="PROSITE" id="PS51194">
    <property type="entry name" value="HELICASE_CTER"/>
    <property type="match status" value="1"/>
</dbReference>
<feature type="region of interest" description="Disordered" evidence="7">
    <location>
        <begin position="199"/>
        <end position="224"/>
    </location>
</feature>
<keyword evidence="3 6" id="KW-0347">Helicase</keyword>
<dbReference type="Gene3D" id="3.40.50.300">
    <property type="entry name" value="P-loop containing nucleotide triphosphate hydrolases"/>
    <property type="match status" value="1"/>
</dbReference>
<comment type="catalytic activity">
    <reaction evidence="6">
        <text>ATP + H2O = ADP + phosphate + H(+)</text>
        <dbReference type="Rhea" id="RHEA:13065"/>
        <dbReference type="ChEBI" id="CHEBI:15377"/>
        <dbReference type="ChEBI" id="CHEBI:15378"/>
        <dbReference type="ChEBI" id="CHEBI:30616"/>
        <dbReference type="ChEBI" id="CHEBI:43474"/>
        <dbReference type="ChEBI" id="CHEBI:456216"/>
        <dbReference type="EC" id="3.6.4.13"/>
    </reaction>
</comment>
<evidence type="ECO:0000256" key="3">
    <source>
        <dbReference type="ARBA" id="ARBA00022806"/>
    </source>
</evidence>
<evidence type="ECO:0000256" key="4">
    <source>
        <dbReference type="ARBA" id="ARBA00022840"/>
    </source>
</evidence>
<reference evidence="9" key="1">
    <citation type="journal article" date="2015" name="PLoS ONE">
        <title>An Insight into the Sialome of the Lone Star Tick, Amblyomma americanum, with a Glimpse on Its Time Dependent Gene Expression.</title>
        <authorList>
            <person name="Karim S."/>
            <person name="Ribeiro J.M."/>
        </authorList>
    </citation>
    <scope>NUCLEOTIDE SEQUENCE</scope>
    <source>
        <tissue evidence="9">Salivary gland</tissue>
    </source>
</reference>
<dbReference type="Pfam" id="PF13959">
    <property type="entry name" value="CTE_SPB4"/>
    <property type="match status" value="1"/>
</dbReference>
<evidence type="ECO:0000256" key="5">
    <source>
        <dbReference type="ARBA" id="ARBA00022884"/>
    </source>
</evidence>
<dbReference type="SMART" id="SM01178">
    <property type="entry name" value="DUF4217"/>
    <property type="match status" value="1"/>
</dbReference>
<dbReference type="GO" id="GO:0003724">
    <property type="term" value="F:RNA helicase activity"/>
    <property type="evidence" value="ECO:0007669"/>
    <property type="project" value="UniProtKB-EC"/>
</dbReference>
<dbReference type="SMART" id="SM00490">
    <property type="entry name" value="HELICc"/>
    <property type="match status" value="1"/>
</dbReference>
<accession>A0A0C9R363</accession>
<evidence type="ECO:0000256" key="7">
    <source>
        <dbReference type="SAM" id="MobiDB-lite"/>
    </source>
</evidence>
<dbReference type="GO" id="GO:0003723">
    <property type="term" value="F:RNA binding"/>
    <property type="evidence" value="ECO:0007669"/>
    <property type="project" value="UniProtKB-UniRule"/>
</dbReference>
<dbReference type="EC" id="3.6.4.13" evidence="6"/>
<dbReference type="InterPro" id="IPR027417">
    <property type="entry name" value="P-loop_NTPase"/>
</dbReference>
<dbReference type="GO" id="GO:0016787">
    <property type="term" value="F:hydrolase activity"/>
    <property type="evidence" value="ECO:0007669"/>
    <property type="project" value="UniProtKB-KW"/>
</dbReference>
<keyword evidence="1 6" id="KW-0547">Nucleotide-binding</keyword>
<evidence type="ECO:0000313" key="9">
    <source>
        <dbReference type="EMBL" id="JAG91445.1"/>
    </source>
</evidence>
<evidence type="ECO:0000259" key="8">
    <source>
        <dbReference type="PROSITE" id="PS51194"/>
    </source>
</evidence>
<feature type="compositionally biased region" description="Acidic residues" evidence="7">
    <location>
        <begin position="456"/>
        <end position="465"/>
    </location>
</feature>
<organism evidence="9">
    <name type="scientific">Amblyomma americanum</name>
    <name type="common">Lone star tick</name>
    <dbReference type="NCBI Taxonomy" id="6943"/>
    <lineage>
        <taxon>Eukaryota</taxon>
        <taxon>Metazoa</taxon>
        <taxon>Ecdysozoa</taxon>
        <taxon>Arthropoda</taxon>
        <taxon>Chelicerata</taxon>
        <taxon>Arachnida</taxon>
        <taxon>Acari</taxon>
        <taxon>Parasitiformes</taxon>
        <taxon>Ixodida</taxon>
        <taxon>Ixodoidea</taxon>
        <taxon>Ixodidae</taxon>
        <taxon>Amblyomminae</taxon>
        <taxon>Amblyomma</taxon>
    </lineage>
</organism>
<dbReference type="PANTHER" id="PTHR24031">
    <property type="entry name" value="RNA HELICASE"/>
    <property type="match status" value="1"/>
</dbReference>
<dbReference type="InterPro" id="IPR001650">
    <property type="entry name" value="Helicase_C-like"/>
</dbReference>
<keyword evidence="2 6" id="KW-0378">Hydrolase</keyword>
<feature type="region of interest" description="Disordered" evidence="7">
    <location>
        <begin position="341"/>
        <end position="473"/>
    </location>
</feature>
<sequence length="487" mass="54865">MRPGMTILELHGNMFQLKRMAVYDEFCRKQSAVLIATDIAARGLDFPAVNWVIQLDCPEDVSTYIHRAGRTARFEKDGEALLILLPSEESMAEQLTSNKIPISKIQVNPRMFMNVQKKLEVMCARDVALKESAQRCFTAYLKSVFLMKDKAVFDVTKLDLDAFARSLGLAMAPRVRFLQKHIKELEAKEAKQKKIIEEKEAKAQSKSNSQAEQGSSAAPIRGPDTKAFQFDVSDDESEDDIFTVKRTVTYKSDDDDEDPALEEEGRKKKQKAVTKVAMAKKLLKKKVVPNKKLVFDEEGEAVEGINVQKADVIKELLKEEKTPSGIDLEISKKILEEEDKFDKQRYRERVKAMHKMKRLKMRQERKEQSGEAAAELGAGSGSDEEESEEESEEGQEDEEEASEAENSDVAGPSSEAASSEDDELPQRRKRLASQGSKQPVPKKKLARKQPLYANSDSEEEDDELAPMDTGLDLKDDEALALHMLSKR</sequence>
<dbReference type="GO" id="GO:0005524">
    <property type="term" value="F:ATP binding"/>
    <property type="evidence" value="ECO:0007669"/>
    <property type="project" value="UniProtKB-UniRule"/>
</dbReference>
<feature type="domain" description="Helicase C-terminal" evidence="8">
    <location>
        <begin position="1"/>
        <end position="116"/>
    </location>
</feature>
<feature type="compositionally biased region" description="Acidic residues" evidence="7">
    <location>
        <begin position="382"/>
        <end position="406"/>
    </location>
</feature>
<dbReference type="InterPro" id="IPR025313">
    <property type="entry name" value="SPB4-like_CTE"/>
</dbReference>